<keyword evidence="2" id="KW-1185">Reference proteome</keyword>
<dbReference type="Proteomes" id="UP000003233">
    <property type="component" value="Unassembled WGS sequence"/>
</dbReference>
<sequence length="312" mass="36465">MKGKKEIQLANFNCTFGTVEENASPMLEYFSEIIYPAFKRKKKYRVFFFDDIKIGENNKIGYYLYGKIIKDTTLEVKSRYDWDKEELIDTDEKYRSSPFSEFILMLNNHRLLFIPGTKGHPRLSSIKTLLKNNIKKVTKEHNKKSLPEEEFPPIYTFDIIEIPKKTNVLKDIEKFEEIKSFSLEFMKLNPEPLAGMLQNIDLIRKKCGSKSSKYTMQNPTEKEVIAKIIQESDGLANFSMVARKKEDVKPVEYKNDNFKEIRELLLPEHETLENNINLAIDDSFNDSRINSAKKAKKSLYEKAVEKIKTLIS</sequence>
<name>S2KYF6_9FUSO</name>
<gene>
    <name evidence="1" type="ORF">HMPREF0402_04139</name>
</gene>
<comment type="caution">
    <text evidence="1">The sequence shown here is derived from an EMBL/GenBank/DDBJ whole genome shotgun (WGS) entry which is preliminary data.</text>
</comment>
<proteinExistence type="predicted"/>
<dbReference type="RefSeq" id="WP_016361746.1">
    <property type="nucleotide sequence ID" value="NZ_KE161007.1"/>
</dbReference>
<accession>S2KYF6</accession>
<protein>
    <submittedName>
        <fullName evidence="1">Uncharacterized protein</fullName>
    </submittedName>
</protein>
<evidence type="ECO:0000313" key="1">
    <source>
        <dbReference type="EMBL" id="EPC09142.1"/>
    </source>
</evidence>
<dbReference type="AlphaFoldDB" id="S2KYF6"/>
<dbReference type="EMBL" id="AGWJ02000006">
    <property type="protein sequence ID" value="EPC09142.1"/>
    <property type="molecule type" value="Genomic_DNA"/>
</dbReference>
<evidence type="ECO:0000313" key="2">
    <source>
        <dbReference type="Proteomes" id="UP000003233"/>
    </source>
</evidence>
<reference evidence="1 2" key="1">
    <citation type="submission" date="2012-07" db="EMBL/GenBank/DDBJ databases">
        <title>The Genome Sequence of Fusobacterium ulcerans 12_1B.</title>
        <authorList>
            <consortium name="The Broad Institute Genome Sequencing Platform"/>
            <person name="Earl A."/>
            <person name="Ward D."/>
            <person name="Feldgarden M."/>
            <person name="Gevers D."/>
            <person name="Strauss J."/>
            <person name="Ambrose C.E."/>
            <person name="Allen-Vercoe E."/>
            <person name="Walker B."/>
            <person name="Young S.K."/>
            <person name="Zeng Q."/>
            <person name="Gargeya S."/>
            <person name="Fitzgerald M."/>
            <person name="Haas B."/>
            <person name="Abouelleil A."/>
            <person name="Alvarado L."/>
            <person name="Arachchi H.M."/>
            <person name="Berlin A.M."/>
            <person name="Chapman S.B."/>
            <person name="Goldberg J."/>
            <person name="Griggs A."/>
            <person name="Gujja S."/>
            <person name="Hansen M."/>
            <person name="Howarth C."/>
            <person name="Imamovic A."/>
            <person name="Larimer J."/>
            <person name="McCowen C."/>
            <person name="Montmayeur A."/>
            <person name="Murphy C."/>
            <person name="Neiman D."/>
            <person name="Pearson M."/>
            <person name="Priest M."/>
            <person name="Roberts A."/>
            <person name="Saif S."/>
            <person name="Shea T."/>
            <person name="Sisk P."/>
            <person name="Sykes S."/>
            <person name="Wortman J."/>
            <person name="Nusbaum C."/>
            <person name="Birren B."/>
        </authorList>
    </citation>
    <scope>NUCLEOTIDE SEQUENCE [LARGE SCALE GENOMIC DNA]</scope>
    <source>
        <strain evidence="1 2">12_1B</strain>
    </source>
</reference>
<dbReference type="HOGENOM" id="CLU_896318_0_0_0"/>
<organism evidence="1 2">
    <name type="scientific">Fusobacterium ulcerans 12-1B</name>
    <dbReference type="NCBI Taxonomy" id="457404"/>
    <lineage>
        <taxon>Bacteria</taxon>
        <taxon>Fusobacteriati</taxon>
        <taxon>Fusobacteriota</taxon>
        <taxon>Fusobacteriia</taxon>
        <taxon>Fusobacteriales</taxon>
        <taxon>Fusobacteriaceae</taxon>
        <taxon>Fusobacterium</taxon>
    </lineage>
</organism>
<dbReference type="PATRIC" id="fig|457404.5.peg.1113"/>